<gene>
    <name evidence="1" type="ORF">BN869_000005804_1</name>
</gene>
<dbReference type="EMBL" id="CDPU01000015">
    <property type="protein sequence ID" value="CEO49747.1"/>
    <property type="molecule type" value="Genomic_DNA"/>
</dbReference>
<dbReference type="GO" id="GO:0052861">
    <property type="term" value="F:endo-1,3(4)-beta-glucanase activity"/>
    <property type="evidence" value="ECO:0007669"/>
    <property type="project" value="InterPro"/>
</dbReference>
<dbReference type="AlphaFoldDB" id="A0A0B7K2G3"/>
<organism evidence="1">
    <name type="scientific">Bionectria ochroleuca</name>
    <name type="common">Gliocladium roseum</name>
    <dbReference type="NCBI Taxonomy" id="29856"/>
    <lineage>
        <taxon>Eukaryota</taxon>
        <taxon>Fungi</taxon>
        <taxon>Dikarya</taxon>
        <taxon>Ascomycota</taxon>
        <taxon>Pezizomycotina</taxon>
        <taxon>Sordariomycetes</taxon>
        <taxon>Hypocreomycetidae</taxon>
        <taxon>Hypocreales</taxon>
        <taxon>Bionectriaceae</taxon>
        <taxon>Clonostachys</taxon>
    </lineage>
</organism>
<sequence>MELCCEDYANFAKLLVASEPQATRVYWDLYSQRIPQDLSNPYSEDGLRNLVTIGNMLDWQSGAFLWWGNQKVQIAAIQILPLIPINEALYDEAWVRNMWSYTMPELVDPAYGDEWCITLVLTSRNLIVAAYANAEPQIAAAWSSNITNWGSGNTFTNQLHFTGTRPNSRGQPICGNLAQNFMGNLRVRVAGTNNFVVVESDNILKTGAEGNAAVFDSAYLPNSGALQLTSTGRYVTADQSASGPLTAGAEVASTWERFTIRPKTGAGDGLLVNSAVSEADGTGFSFV</sequence>
<reference evidence="1" key="1">
    <citation type="submission" date="2015-01" db="EMBL/GenBank/DDBJ databases">
        <authorList>
            <person name="Durling Mikael"/>
        </authorList>
    </citation>
    <scope>NUCLEOTIDE SEQUENCE</scope>
</reference>
<dbReference type="PROSITE" id="PS52008">
    <property type="entry name" value="GH81"/>
    <property type="match status" value="1"/>
</dbReference>
<protein>
    <submittedName>
        <fullName evidence="1">Uncharacterized protein</fullName>
    </submittedName>
</protein>
<dbReference type="CDD" id="cd00257">
    <property type="entry name" value="beta-trefoil_FSCN-like"/>
    <property type="match status" value="1"/>
</dbReference>
<dbReference type="InterPro" id="IPR005200">
    <property type="entry name" value="Endo-beta-glucanase"/>
</dbReference>
<proteinExistence type="predicted"/>
<accession>A0A0B7K2G3</accession>
<evidence type="ECO:0000313" key="1">
    <source>
        <dbReference type="EMBL" id="CEO49747.1"/>
    </source>
</evidence>
<name>A0A0B7K2G3_BIOOC</name>